<dbReference type="PROSITE" id="PS51385">
    <property type="entry name" value="YJEF_N"/>
    <property type="match status" value="1"/>
</dbReference>
<feature type="region of interest" description="Disordered" evidence="1">
    <location>
        <begin position="1"/>
        <end position="27"/>
    </location>
</feature>
<dbReference type="PANTHER" id="PTHR13612:SF0">
    <property type="entry name" value="ENHANCER OF MRNA-DECAPPING PROTEIN 3"/>
    <property type="match status" value="1"/>
</dbReference>
<dbReference type="AlphaFoldDB" id="A0AAD4IFZ1"/>
<dbReference type="GO" id="GO:0031087">
    <property type="term" value="P:deadenylation-independent decapping of nuclear-transcribed mRNA"/>
    <property type="evidence" value="ECO:0007669"/>
    <property type="project" value="TreeGrafter"/>
</dbReference>
<feature type="compositionally biased region" description="Polar residues" evidence="1">
    <location>
        <begin position="9"/>
        <end position="27"/>
    </location>
</feature>
<protein>
    <recommendedName>
        <fullName evidence="2">YjeF N-terminal domain-containing protein</fullName>
    </recommendedName>
</protein>
<dbReference type="GO" id="GO:0033962">
    <property type="term" value="P:P-body assembly"/>
    <property type="evidence" value="ECO:0007669"/>
    <property type="project" value="TreeGrafter"/>
</dbReference>
<dbReference type="InterPro" id="IPR036652">
    <property type="entry name" value="YjeF_N_dom_sf"/>
</dbReference>
<keyword evidence="4" id="KW-1185">Reference proteome</keyword>
<dbReference type="Gene3D" id="3.40.50.10260">
    <property type="entry name" value="YjeF N-terminal domain"/>
    <property type="match status" value="1"/>
</dbReference>
<dbReference type="GO" id="GO:0003729">
    <property type="term" value="F:mRNA binding"/>
    <property type="evidence" value="ECO:0007669"/>
    <property type="project" value="TreeGrafter"/>
</dbReference>
<organism evidence="3 4">
    <name type="scientific">Alternaria panax</name>
    <dbReference type="NCBI Taxonomy" id="48097"/>
    <lineage>
        <taxon>Eukaryota</taxon>
        <taxon>Fungi</taxon>
        <taxon>Dikarya</taxon>
        <taxon>Ascomycota</taxon>
        <taxon>Pezizomycotina</taxon>
        <taxon>Dothideomycetes</taxon>
        <taxon>Pleosporomycetidae</taxon>
        <taxon>Pleosporales</taxon>
        <taxon>Pleosporineae</taxon>
        <taxon>Pleosporaceae</taxon>
        <taxon>Alternaria</taxon>
        <taxon>Alternaria sect. Panax</taxon>
    </lineage>
</organism>
<dbReference type="EMBL" id="JAANER010000002">
    <property type="protein sequence ID" value="KAG9194103.1"/>
    <property type="molecule type" value="Genomic_DNA"/>
</dbReference>
<dbReference type="InterPro" id="IPR004443">
    <property type="entry name" value="YjeF_N_dom"/>
</dbReference>
<evidence type="ECO:0000313" key="3">
    <source>
        <dbReference type="EMBL" id="KAG9194103.1"/>
    </source>
</evidence>
<name>A0AAD4IFZ1_9PLEO</name>
<evidence type="ECO:0000313" key="4">
    <source>
        <dbReference type="Proteomes" id="UP001199106"/>
    </source>
</evidence>
<sequence>MPSGMYTRTPPSLSATQPSSISPINTPASSPTTLQLCLAHSFVGSIPVVATRNENGEMTERELRSSRVSSQHWRRMKSSQLLPAHLSRILRLIITIHEHHRCERRCVKHFHPRNSERNISKAALTVINSGGRRLARDNPNANPVIVVLAGNHRRDWDKDIRRQVELLKKFGGSVREWKDTEEALKRLQATPELIIDALLGRHKEFEALGGEDQRVVLNIVSWANKSRAACLAVETPSGVGGSTGEVSILEGELLEVRAKYIVYLGAPRTGLVKALRNDAGRDPQWLFWIVDIGVNIPWRNAGISSGKGINFGGQWFVQPQFGELAMVDGARA</sequence>
<dbReference type="Proteomes" id="UP001199106">
    <property type="component" value="Unassembled WGS sequence"/>
</dbReference>
<evidence type="ECO:0000259" key="2">
    <source>
        <dbReference type="PROSITE" id="PS51385"/>
    </source>
</evidence>
<gene>
    <name evidence="3" type="ORF">G6011_04138</name>
</gene>
<dbReference type="GO" id="GO:0000932">
    <property type="term" value="C:P-body"/>
    <property type="evidence" value="ECO:0007669"/>
    <property type="project" value="TreeGrafter"/>
</dbReference>
<comment type="caution">
    <text evidence="3">The sequence shown here is derived from an EMBL/GenBank/DDBJ whole genome shotgun (WGS) entry which is preliminary data.</text>
</comment>
<dbReference type="Pfam" id="PF03853">
    <property type="entry name" value="YjeF_N"/>
    <property type="match status" value="1"/>
</dbReference>
<dbReference type="SUPFAM" id="SSF64153">
    <property type="entry name" value="YjeF N-terminal domain-like"/>
    <property type="match status" value="1"/>
</dbReference>
<accession>A0AAD4IFZ1</accession>
<feature type="domain" description="YjeF N-terminal" evidence="2">
    <location>
        <begin position="131"/>
        <end position="300"/>
    </location>
</feature>
<proteinExistence type="predicted"/>
<evidence type="ECO:0000256" key="1">
    <source>
        <dbReference type="SAM" id="MobiDB-lite"/>
    </source>
</evidence>
<reference evidence="3" key="1">
    <citation type="submission" date="2021-07" db="EMBL/GenBank/DDBJ databases">
        <title>Genome Resource of American Ginseng Black Spot Pathogen Alternaria panax.</title>
        <authorList>
            <person name="Qiu C."/>
            <person name="Wang W."/>
            <person name="Liu Z."/>
        </authorList>
    </citation>
    <scope>NUCLEOTIDE SEQUENCE</scope>
    <source>
        <strain evidence="3">BNCC115425</strain>
    </source>
</reference>
<dbReference type="PANTHER" id="PTHR13612">
    <property type="entry name" value="ENHANCER OF MRNA-DECAPPING PROTEIN 3"/>
    <property type="match status" value="1"/>
</dbReference>